<dbReference type="PANTHER" id="PTHR33184">
    <property type="entry name" value="PROTEIN TAPETUM DETERMINANT 1-LIKE-RELATED"/>
    <property type="match status" value="1"/>
</dbReference>
<accession>A0A835CF83</accession>
<proteinExistence type="predicted"/>
<dbReference type="AlphaFoldDB" id="A0A835CF83"/>
<protein>
    <submittedName>
        <fullName evidence="3">TPD1 protein-like protein 1-like</fullName>
    </submittedName>
</protein>
<name>A0A835CF83_9FABA</name>
<evidence type="ECO:0000313" key="4">
    <source>
        <dbReference type="Proteomes" id="UP000634136"/>
    </source>
</evidence>
<dbReference type="InterPro" id="IPR040361">
    <property type="entry name" value="TPD1"/>
</dbReference>
<keyword evidence="4" id="KW-1185">Reference proteome</keyword>
<feature type="chain" id="PRO_5032451765" evidence="2">
    <location>
        <begin position="24"/>
        <end position="146"/>
    </location>
</feature>
<comment type="caution">
    <text evidence="3">The sequence shown here is derived from an EMBL/GenBank/DDBJ whole genome shotgun (WGS) entry which is preliminary data.</text>
</comment>
<dbReference type="Proteomes" id="UP000634136">
    <property type="component" value="Unassembled WGS sequence"/>
</dbReference>
<sequence>MSLNTKVLVIALYFGLLMLAVNAMTPDTSSFLGGVMRGRELGEARECKREYVSITQGPMGSLPSGSPLYSVQILNQCASNCKIAQLHLNCGPFTSEKFVPPSIFKRVANNDCLVNNGNPIGFGSAVSFQYANSHQFPLQVSSLQCF</sequence>
<evidence type="ECO:0000256" key="1">
    <source>
        <dbReference type="ARBA" id="ARBA00022729"/>
    </source>
</evidence>
<organism evidence="3 4">
    <name type="scientific">Senna tora</name>
    <dbReference type="NCBI Taxonomy" id="362788"/>
    <lineage>
        <taxon>Eukaryota</taxon>
        <taxon>Viridiplantae</taxon>
        <taxon>Streptophyta</taxon>
        <taxon>Embryophyta</taxon>
        <taxon>Tracheophyta</taxon>
        <taxon>Spermatophyta</taxon>
        <taxon>Magnoliopsida</taxon>
        <taxon>eudicotyledons</taxon>
        <taxon>Gunneridae</taxon>
        <taxon>Pentapetalae</taxon>
        <taxon>rosids</taxon>
        <taxon>fabids</taxon>
        <taxon>Fabales</taxon>
        <taxon>Fabaceae</taxon>
        <taxon>Caesalpinioideae</taxon>
        <taxon>Cassia clade</taxon>
        <taxon>Senna</taxon>
    </lineage>
</organism>
<dbReference type="PANTHER" id="PTHR33184:SF67">
    <property type="entry name" value="PROTEIN TAPETUM DETERMINANT 1"/>
    <property type="match status" value="1"/>
</dbReference>
<dbReference type="OrthoDB" id="1572689at2759"/>
<dbReference type="GO" id="GO:0001709">
    <property type="term" value="P:cell fate determination"/>
    <property type="evidence" value="ECO:0007669"/>
    <property type="project" value="TreeGrafter"/>
</dbReference>
<keyword evidence="1 2" id="KW-0732">Signal</keyword>
<reference evidence="3" key="1">
    <citation type="submission" date="2020-09" db="EMBL/GenBank/DDBJ databases">
        <title>Genome-Enabled Discovery of Anthraquinone Biosynthesis in Senna tora.</title>
        <authorList>
            <person name="Kang S.-H."/>
            <person name="Pandey R.P."/>
            <person name="Lee C.-M."/>
            <person name="Sim J.-S."/>
            <person name="Jeong J.-T."/>
            <person name="Choi B.-S."/>
            <person name="Jung M."/>
            <person name="Ginzburg D."/>
            <person name="Zhao K."/>
            <person name="Won S.Y."/>
            <person name="Oh T.-J."/>
            <person name="Yu Y."/>
            <person name="Kim N.-H."/>
            <person name="Lee O.R."/>
            <person name="Lee T.-H."/>
            <person name="Bashyal P."/>
            <person name="Kim T.-S."/>
            <person name="Lee W.-H."/>
            <person name="Kawkins C."/>
            <person name="Kim C.-K."/>
            <person name="Kim J.S."/>
            <person name="Ahn B.O."/>
            <person name="Rhee S.Y."/>
            <person name="Sohng J.K."/>
        </authorList>
    </citation>
    <scope>NUCLEOTIDE SEQUENCE</scope>
    <source>
        <tissue evidence="3">Leaf</tissue>
    </source>
</reference>
<dbReference type="EMBL" id="JAAIUW010000004">
    <property type="protein sequence ID" value="KAF7836597.1"/>
    <property type="molecule type" value="Genomic_DNA"/>
</dbReference>
<gene>
    <name evidence="3" type="ORF">G2W53_011456</name>
</gene>
<feature type="signal peptide" evidence="2">
    <location>
        <begin position="1"/>
        <end position="23"/>
    </location>
</feature>
<evidence type="ECO:0000313" key="3">
    <source>
        <dbReference type="EMBL" id="KAF7836597.1"/>
    </source>
</evidence>
<dbReference type="Pfam" id="PF24068">
    <property type="entry name" value="TPD1_C"/>
    <property type="match status" value="1"/>
</dbReference>
<evidence type="ECO:0000256" key="2">
    <source>
        <dbReference type="SAM" id="SignalP"/>
    </source>
</evidence>